<protein>
    <submittedName>
        <fullName evidence="2">Uncharacterized protein</fullName>
    </submittedName>
</protein>
<feature type="region of interest" description="Disordered" evidence="1">
    <location>
        <begin position="136"/>
        <end position="281"/>
    </location>
</feature>
<name>A0ABQ0M2Z7_MYCCL</name>
<evidence type="ECO:0000313" key="2">
    <source>
        <dbReference type="EMBL" id="GAT57623.1"/>
    </source>
</evidence>
<gene>
    <name evidence="2" type="ORF">MCHLO_14135</name>
</gene>
<feature type="compositionally biased region" description="Basic and acidic residues" evidence="1">
    <location>
        <begin position="246"/>
        <end position="256"/>
    </location>
</feature>
<accession>A0ABQ0M2Z7</accession>
<proteinExistence type="predicted"/>
<feature type="compositionally biased region" description="Polar residues" evidence="1">
    <location>
        <begin position="26"/>
        <end position="36"/>
    </location>
</feature>
<feature type="compositionally biased region" description="Polar residues" evidence="1">
    <location>
        <begin position="271"/>
        <end position="281"/>
    </location>
</feature>
<sequence length="281" mass="31006">MDFCSRQTSNFSHDVIILSFPPPLMSTVNDDPSPSRTPDEEVEEDVSGARRWSEEEAAEAAHLQPSSKGKGRATYPDVESYPPTTDEEAETRRIEENLRRWELAERAKRKAARVSVVASTGADQSMLSNVVGSILRRTPRPNDQPSRGTHTVLSSQDETHDDDDNNVVPLDDIAATPTPSPTHSEPGNPFSDEHAELANESTPQRPAMLKASSSIRRPPTPKPLDLPPPKAAPPTVAPPPEPVVEESEHKETRWWHEWLCGFGEGEDRGGENQSGRTNPFE</sequence>
<feature type="compositionally biased region" description="Pro residues" evidence="1">
    <location>
        <begin position="218"/>
        <end position="242"/>
    </location>
</feature>
<feature type="compositionally biased region" description="Polar residues" evidence="1">
    <location>
        <begin position="141"/>
        <end position="156"/>
    </location>
</feature>
<dbReference type="EMBL" id="DF849506">
    <property type="protein sequence ID" value="GAT57623.1"/>
    <property type="molecule type" value="Genomic_DNA"/>
</dbReference>
<evidence type="ECO:0000256" key="1">
    <source>
        <dbReference type="SAM" id="MobiDB-lite"/>
    </source>
</evidence>
<reference evidence="2" key="1">
    <citation type="submission" date="2014-09" db="EMBL/GenBank/DDBJ databases">
        <title>Genome sequence of the luminous mushroom Mycena chlorophos for searching fungal bioluminescence genes.</title>
        <authorList>
            <person name="Tanaka Y."/>
            <person name="Kasuga D."/>
            <person name="Oba Y."/>
            <person name="Hase S."/>
            <person name="Sato K."/>
            <person name="Oba Y."/>
            <person name="Sakakibara Y."/>
        </authorList>
    </citation>
    <scope>NUCLEOTIDE SEQUENCE</scope>
</reference>
<keyword evidence="3" id="KW-1185">Reference proteome</keyword>
<evidence type="ECO:0000313" key="3">
    <source>
        <dbReference type="Proteomes" id="UP000815677"/>
    </source>
</evidence>
<dbReference type="Proteomes" id="UP000815677">
    <property type="component" value="Unassembled WGS sequence"/>
</dbReference>
<feature type="region of interest" description="Disordered" evidence="1">
    <location>
        <begin position="21"/>
        <end position="93"/>
    </location>
</feature>
<organism evidence="2 3">
    <name type="scientific">Mycena chlorophos</name>
    <name type="common">Agaric fungus</name>
    <name type="synonym">Agaricus chlorophos</name>
    <dbReference type="NCBI Taxonomy" id="658473"/>
    <lineage>
        <taxon>Eukaryota</taxon>
        <taxon>Fungi</taxon>
        <taxon>Dikarya</taxon>
        <taxon>Basidiomycota</taxon>
        <taxon>Agaricomycotina</taxon>
        <taxon>Agaricomycetes</taxon>
        <taxon>Agaricomycetidae</taxon>
        <taxon>Agaricales</taxon>
        <taxon>Marasmiineae</taxon>
        <taxon>Mycenaceae</taxon>
        <taxon>Mycena</taxon>
    </lineage>
</organism>